<organism evidence="1 2">
    <name type="scientific">Nocardioides simplex</name>
    <name type="common">Arthrobacter simplex</name>
    <dbReference type="NCBI Taxonomy" id="2045"/>
    <lineage>
        <taxon>Bacteria</taxon>
        <taxon>Bacillati</taxon>
        <taxon>Actinomycetota</taxon>
        <taxon>Actinomycetes</taxon>
        <taxon>Propionibacteriales</taxon>
        <taxon>Nocardioidaceae</taxon>
        <taxon>Pimelobacter</taxon>
    </lineage>
</organism>
<name>A0A7J5DT65_NOCSI</name>
<accession>A0A7J5DT65</accession>
<proteinExistence type="predicted"/>
<dbReference type="Proteomes" id="UP000449906">
    <property type="component" value="Unassembled WGS sequence"/>
</dbReference>
<dbReference type="AlphaFoldDB" id="A0A7J5DT65"/>
<dbReference type="EMBL" id="WBVM01000004">
    <property type="protein sequence ID" value="KAB2807971.1"/>
    <property type="molecule type" value="Genomic_DNA"/>
</dbReference>
<sequence>MAIGINIGGEQISAAVVRDSLDDLLVLLGEASKASGVGRQDWKISELRVGSAVLAVGAPDETSVAALLRAGIDGLERVAAVPAGWNRRMVERLRDMGQRVGHGGATRMTVTGLAGADLLLSPEVVVNAERALGADSVSYGSFRGTADRWNEHGKREIGLDLDGFGSVRVTYPAALAEQVREQALGRRIEVWGLVGRNPAGQPTGITMEGFEVLPKRQVVPVSEVAGIFADEDGSPWFGLDEWMASRGE</sequence>
<gene>
    <name evidence="1" type="ORF">F9L07_25210</name>
</gene>
<evidence type="ECO:0000313" key="1">
    <source>
        <dbReference type="EMBL" id="KAB2807971.1"/>
    </source>
</evidence>
<comment type="caution">
    <text evidence="1">The sequence shown here is derived from an EMBL/GenBank/DDBJ whole genome shotgun (WGS) entry which is preliminary data.</text>
</comment>
<evidence type="ECO:0000313" key="2">
    <source>
        <dbReference type="Proteomes" id="UP000449906"/>
    </source>
</evidence>
<dbReference type="RefSeq" id="WP_151582438.1">
    <property type="nucleotide sequence ID" value="NZ_WBVM01000004.1"/>
</dbReference>
<protein>
    <submittedName>
        <fullName evidence="1">Uncharacterized protein</fullName>
    </submittedName>
</protein>
<reference evidence="1 2" key="1">
    <citation type="submission" date="2019-09" db="EMBL/GenBank/DDBJ databases">
        <title>Pimelobacter sp. isolated from Paulinella.</title>
        <authorList>
            <person name="Jeong S.E."/>
        </authorList>
    </citation>
    <scope>NUCLEOTIDE SEQUENCE [LARGE SCALE GENOMIC DNA]</scope>
    <source>
        <strain evidence="1 2">Pch-N</strain>
    </source>
</reference>